<keyword evidence="2" id="KW-0812">Transmembrane</keyword>
<reference evidence="9 10" key="1">
    <citation type="submission" date="2019-08" db="EMBL/GenBank/DDBJ databases">
        <title>Whole genome of Aphis craccivora.</title>
        <authorList>
            <person name="Voronova N.V."/>
            <person name="Shulinski R.S."/>
            <person name="Bandarenka Y.V."/>
            <person name="Zhorov D.G."/>
            <person name="Warner D."/>
        </authorList>
    </citation>
    <scope>NUCLEOTIDE SEQUENCE [LARGE SCALE GENOMIC DNA]</scope>
    <source>
        <strain evidence="9">180601</strain>
        <tissue evidence="9">Whole Body</tissue>
    </source>
</reference>
<keyword evidence="8 9" id="KW-0675">Receptor</keyword>
<keyword evidence="10" id="KW-1185">Reference proteome</keyword>
<dbReference type="Proteomes" id="UP000478052">
    <property type="component" value="Unassembled WGS sequence"/>
</dbReference>
<keyword evidence="6" id="KW-1133">Transmembrane helix</keyword>
<keyword evidence="7" id="KW-0472">Membrane</keyword>
<dbReference type="Gene3D" id="2.10.50.10">
    <property type="entry name" value="Tumor Necrosis Factor Receptor, subunit A, domain 2"/>
    <property type="match status" value="1"/>
</dbReference>
<evidence type="ECO:0000256" key="1">
    <source>
        <dbReference type="ARBA" id="ARBA00004167"/>
    </source>
</evidence>
<evidence type="ECO:0000256" key="4">
    <source>
        <dbReference type="ARBA" id="ARBA00022741"/>
    </source>
</evidence>
<evidence type="ECO:0000256" key="2">
    <source>
        <dbReference type="ARBA" id="ARBA00022692"/>
    </source>
</evidence>
<organism evidence="9 10">
    <name type="scientific">Aphis craccivora</name>
    <name type="common">Cowpea aphid</name>
    <dbReference type="NCBI Taxonomy" id="307492"/>
    <lineage>
        <taxon>Eukaryota</taxon>
        <taxon>Metazoa</taxon>
        <taxon>Ecdysozoa</taxon>
        <taxon>Arthropoda</taxon>
        <taxon>Hexapoda</taxon>
        <taxon>Insecta</taxon>
        <taxon>Pterygota</taxon>
        <taxon>Neoptera</taxon>
        <taxon>Paraneoptera</taxon>
        <taxon>Hemiptera</taxon>
        <taxon>Sternorrhyncha</taxon>
        <taxon>Aphidomorpha</taxon>
        <taxon>Aphidoidea</taxon>
        <taxon>Aphididae</taxon>
        <taxon>Aphidini</taxon>
        <taxon>Aphis</taxon>
        <taxon>Aphis</taxon>
    </lineage>
</organism>
<keyword evidence="4" id="KW-0547">Nucleotide-binding</keyword>
<dbReference type="InterPro" id="IPR009030">
    <property type="entry name" value="Growth_fac_rcpt_cys_sf"/>
</dbReference>
<accession>A0A6G0YZT1</accession>
<dbReference type="EMBL" id="VUJU01001896">
    <property type="protein sequence ID" value="KAF0763380.1"/>
    <property type="molecule type" value="Genomic_DNA"/>
</dbReference>
<comment type="caution">
    <text evidence="9">The sequence shown here is derived from an EMBL/GenBank/DDBJ whole genome shotgun (WGS) entry which is preliminary data.</text>
</comment>
<comment type="subcellular location">
    <subcellularLocation>
        <location evidence="1">Membrane</location>
        <topology evidence="1">Single-pass membrane protein</topology>
    </subcellularLocation>
</comment>
<dbReference type="AlphaFoldDB" id="A0A6G0YZT1"/>
<keyword evidence="3" id="KW-0677">Repeat</keyword>
<dbReference type="OrthoDB" id="10445163at2759"/>
<dbReference type="GO" id="GO:0005524">
    <property type="term" value="F:ATP binding"/>
    <property type="evidence" value="ECO:0007669"/>
    <property type="project" value="UniProtKB-KW"/>
</dbReference>
<evidence type="ECO:0000256" key="6">
    <source>
        <dbReference type="ARBA" id="ARBA00022989"/>
    </source>
</evidence>
<dbReference type="SMART" id="SM01411">
    <property type="entry name" value="Ephrin_rec_like"/>
    <property type="match status" value="1"/>
</dbReference>
<sequence length="64" mass="7051">MYTVFIGSCICPPGKYKYGVGDDKCQPCPAHSKAPDQGMSECRCNTGYYRSPKDPKSVPCTRNI</sequence>
<dbReference type="FunFam" id="2.10.50.10:FF:000001">
    <property type="entry name" value="Ephrin type-A receptor 5"/>
    <property type="match status" value="1"/>
</dbReference>
<gene>
    <name evidence="9" type="ORF">FWK35_00016899</name>
</gene>
<dbReference type="GO" id="GO:0016020">
    <property type="term" value="C:membrane"/>
    <property type="evidence" value="ECO:0007669"/>
    <property type="project" value="UniProtKB-SubCell"/>
</dbReference>
<evidence type="ECO:0000256" key="8">
    <source>
        <dbReference type="ARBA" id="ARBA00023170"/>
    </source>
</evidence>
<evidence type="ECO:0000256" key="5">
    <source>
        <dbReference type="ARBA" id="ARBA00022840"/>
    </source>
</evidence>
<evidence type="ECO:0000256" key="3">
    <source>
        <dbReference type="ARBA" id="ARBA00022737"/>
    </source>
</evidence>
<proteinExistence type="predicted"/>
<name>A0A6G0YZT1_APHCR</name>
<evidence type="ECO:0000256" key="7">
    <source>
        <dbReference type="ARBA" id="ARBA00023136"/>
    </source>
</evidence>
<dbReference type="SUPFAM" id="SSF57184">
    <property type="entry name" value="Growth factor receptor domain"/>
    <property type="match status" value="1"/>
</dbReference>
<evidence type="ECO:0000313" key="10">
    <source>
        <dbReference type="Proteomes" id="UP000478052"/>
    </source>
</evidence>
<evidence type="ECO:0000313" key="9">
    <source>
        <dbReference type="EMBL" id="KAF0763380.1"/>
    </source>
</evidence>
<keyword evidence="5" id="KW-0067">ATP-binding</keyword>
<protein>
    <submittedName>
        <fullName evidence="9">Ephrin type-B receptor 1-B isoform X4</fullName>
    </submittedName>
</protein>